<evidence type="ECO:0000256" key="1">
    <source>
        <dbReference type="SAM" id="MobiDB-lite"/>
    </source>
</evidence>
<dbReference type="EMBL" id="JAHLFQ010000059">
    <property type="protein sequence ID" value="MBU3803724.1"/>
    <property type="molecule type" value="Genomic_DNA"/>
</dbReference>
<dbReference type="AlphaFoldDB" id="A0A9E2K9J3"/>
<sequence length="186" mass="20885">MNNLDRAINNEFLIVSKSLLPYLNVDRQKSVALFIKVMELVYTLNLFSNETSVRSMSRSQEAGWEKDFLIDVRNNLPSDKAYFIDAILKLTEAKALLSRKTDSEDSSTPEYHLHPADSGIFDDETFESTPNSSSQNLKETNPTSENENKSPTSLPSPDQFISGLASMLDPNQTQLLKLLSSFLTKS</sequence>
<dbReference type="Proteomes" id="UP000824229">
    <property type="component" value="Unassembled WGS sequence"/>
</dbReference>
<feature type="compositionally biased region" description="Polar residues" evidence="1">
    <location>
        <begin position="127"/>
        <end position="156"/>
    </location>
</feature>
<evidence type="ECO:0000313" key="3">
    <source>
        <dbReference type="Proteomes" id="UP000824229"/>
    </source>
</evidence>
<name>A0A9E2K9J3_9FIRM</name>
<organism evidence="2 3">
    <name type="scientific">Candidatus Cellulosilyticum pullistercoris</name>
    <dbReference type="NCBI Taxonomy" id="2838521"/>
    <lineage>
        <taxon>Bacteria</taxon>
        <taxon>Bacillati</taxon>
        <taxon>Bacillota</taxon>
        <taxon>Clostridia</taxon>
        <taxon>Lachnospirales</taxon>
        <taxon>Cellulosilyticaceae</taxon>
        <taxon>Cellulosilyticum</taxon>
    </lineage>
</organism>
<evidence type="ECO:0000313" key="2">
    <source>
        <dbReference type="EMBL" id="MBU3803724.1"/>
    </source>
</evidence>
<gene>
    <name evidence="2" type="ORF">H9872_03045</name>
</gene>
<feature type="region of interest" description="Disordered" evidence="1">
    <location>
        <begin position="99"/>
        <end position="164"/>
    </location>
</feature>
<reference evidence="2" key="1">
    <citation type="journal article" date="2021" name="PeerJ">
        <title>Extensive microbial diversity within the chicken gut microbiome revealed by metagenomics and culture.</title>
        <authorList>
            <person name="Gilroy R."/>
            <person name="Ravi A."/>
            <person name="Getino M."/>
            <person name="Pursley I."/>
            <person name="Horton D.L."/>
            <person name="Alikhan N.F."/>
            <person name="Baker D."/>
            <person name="Gharbi K."/>
            <person name="Hall N."/>
            <person name="Watson M."/>
            <person name="Adriaenssens E.M."/>
            <person name="Foster-Nyarko E."/>
            <person name="Jarju S."/>
            <person name="Secka A."/>
            <person name="Antonio M."/>
            <person name="Oren A."/>
            <person name="Chaudhuri R.R."/>
            <person name="La Ragione R."/>
            <person name="Hildebrand F."/>
            <person name="Pallen M.J."/>
        </authorList>
    </citation>
    <scope>NUCLEOTIDE SEQUENCE</scope>
    <source>
        <strain evidence="2">B5-657</strain>
    </source>
</reference>
<protein>
    <submittedName>
        <fullName evidence="2">Uncharacterized protein</fullName>
    </submittedName>
</protein>
<proteinExistence type="predicted"/>
<accession>A0A9E2K9J3</accession>
<reference evidence="2" key="2">
    <citation type="submission" date="2021-04" db="EMBL/GenBank/DDBJ databases">
        <authorList>
            <person name="Gilroy R."/>
        </authorList>
    </citation>
    <scope>NUCLEOTIDE SEQUENCE</scope>
    <source>
        <strain evidence="2">B5-657</strain>
    </source>
</reference>
<comment type="caution">
    <text evidence="2">The sequence shown here is derived from an EMBL/GenBank/DDBJ whole genome shotgun (WGS) entry which is preliminary data.</text>
</comment>